<dbReference type="Gene3D" id="1.10.10.10">
    <property type="entry name" value="Winged helix-like DNA-binding domain superfamily/Winged helix DNA-binding domain"/>
    <property type="match status" value="1"/>
</dbReference>
<reference evidence="6 7" key="1">
    <citation type="submission" date="2018-10" db="EMBL/GenBank/DDBJ databases">
        <title>Genomic Encyclopedia of Archaeal and Bacterial Type Strains, Phase II (KMG-II): from individual species to whole genera.</title>
        <authorList>
            <person name="Goeker M."/>
        </authorList>
    </citation>
    <scope>NUCLEOTIDE SEQUENCE [LARGE SCALE GENOMIC DNA]</scope>
    <source>
        <strain evidence="6 7">DSM 25217</strain>
    </source>
</reference>
<dbReference type="GO" id="GO:0008171">
    <property type="term" value="F:O-methyltransferase activity"/>
    <property type="evidence" value="ECO:0007669"/>
    <property type="project" value="InterPro"/>
</dbReference>
<dbReference type="PROSITE" id="PS51683">
    <property type="entry name" value="SAM_OMT_II"/>
    <property type="match status" value="1"/>
</dbReference>
<name>A0A3M0CCH0_9PROT</name>
<keyword evidence="1 6" id="KW-0489">Methyltransferase</keyword>
<dbReference type="InterPro" id="IPR036390">
    <property type="entry name" value="WH_DNA-bd_sf"/>
</dbReference>
<dbReference type="Pfam" id="PF00891">
    <property type="entry name" value="Methyltransf_2"/>
    <property type="match status" value="1"/>
</dbReference>
<sequence>MASSDPGPQARLRRLANAYQISCAVHAAAHIRLGHHLEQGPLRISELARRGKLDEETLRRLLRFLETLDIVKIDKDDHISATDLTRRVDDIDNIAEGPEALKAWASLPDILQTGGNAFEKAHGTPFYRFAANHPDKAGRWAARNRMVADSWAATAAAALPLDGGERVVDLGAGGGALLAALLRVHPGIRPMLYELPHAVDAARADLVRHGIEDRVQVLTGDLTSSPPPEADTFILSRVLLNLSDADAVRVLSNCRRSMSAASTLIIVDTLMPDPSSPGRQAHYAHDLHLLLMWGGRQRTRAEFYALLEKAGFTVQDCSDICPGDGLFRHILTCRKAPSGDAQTAGGRL</sequence>
<comment type="caution">
    <text evidence="6">The sequence shown here is derived from an EMBL/GenBank/DDBJ whole genome shotgun (WGS) entry which is preliminary data.</text>
</comment>
<dbReference type="PIRSF" id="PIRSF005739">
    <property type="entry name" value="O-mtase"/>
    <property type="match status" value="1"/>
</dbReference>
<dbReference type="GO" id="GO:0032259">
    <property type="term" value="P:methylation"/>
    <property type="evidence" value="ECO:0007669"/>
    <property type="project" value="UniProtKB-KW"/>
</dbReference>
<organism evidence="6 7">
    <name type="scientific">Eilatimonas milleporae</name>
    <dbReference type="NCBI Taxonomy" id="911205"/>
    <lineage>
        <taxon>Bacteria</taxon>
        <taxon>Pseudomonadati</taxon>
        <taxon>Pseudomonadota</taxon>
        <taxon>Alphaproteobacteria</taxon>
        <taxon>Kordiimonadales</taxon>
        <taxon>Kordiimonadaceae</taxon>
        <taxon>Eilatimonas</taxon>
    </lineage>
</organism>
<dbReference type="InterPro" id="IPR001077">
    <property type="entry name" value="COMT_C"/>
</dbReference>
<evidence type="ECO:0000259" key="5">
    <source>
        <dbReference type="Pfam" id="PF08100"/>
    </source>
</evidence>
<evidence type="ECO:0000313" key="6">
    <source>
        <dbReference type="EMBL" id="RMB04456.1"/>
    </source>
</evidence>
<dbReference type="SUPFAM" id="SSF46785">
    <property type="entry name" value="Winged helix' DNA-binding domain"/>
    <property type="match status" value="1"/>
</dbReference>
<dbReference type="InterPro" id="IPR029063">
    <property type="entry name" value="SAM-dependent_MTases_sf"/>
</dbReference>
<dbReference type="PANTHER" id="PTHR43712:SF2">
    <property type="entry name" value="O-METHYLTRANSFERASE CICE"/>
    <property type="match status" value="1"/>
</dbReference>
<dbReference type="RefSeq" id="WP_121939396.1">
    <property type="nucleotide sequence ID" value="NZ_REFR01000013.1"/>
</dbReference>
<dbReference type="Proteomes" id="UP000271227">
    <property type="component" value="Unassembled WGS sequence"/>
</dbReference>
<keyword evidence="2 6" id="KW-0808">Transferase</keyword>
<evidence type="ECO:0000256" key="2">
    <source>
        <dbReference type="ARBA" id="ARBA00022679"/>
    </source>
</evidence>
<evidence type="ECO:0000256" key="1">
    <source>
        <dbReference type="ARBA" id="ARBA00022603"/>
    </source>
</evidence>
<feature type="domain" description="O-methyltransferase C-terminal" evidence="4">
    <location>
        <begin position="104"/>
        <end position="312"/>
    </location>
</feature>
<dbReference type="SUPFAM" id="SSF53335">
    <property type="entry name" value="S-adenosyl-L-methionine-dependent methyltransferases"/>
    <property type="match status" value="1"/>
</dbReference>
<protein>
    <submittedName>
        <fullName evidence="6">O-methyltransferase</fullName>
    </submittedName>
</protein>
<evidence type="ECO:0000256" key="3">
    <source>
        <dbReference type="ARBA" id="ARBA00022691"/>
    </source>
</evidence>
<dbReference type="GO" id="GO:0046983">
    <property type="term" value="F:protein dimerization activity"/>
    <property type="evidence" value="ECO:0007669"/>
    <property type="project" value="InterPro"/>
</dbReference>
<evidence type="ECO:0000313" key="7">
    <source>
        <dbReference type="Proteomes" id="UP000271227"/>
    </source>
</evidence>
<dbReference type="OrthoDB" id="9766840at2"/>
<feature type="domain" description="O-methyltransferase dimerisation" evidence="5">
    <location>
        <begin position="14"/>
        <end position="77"/>
    </location>
</feature>
<dbReference type="AlphaFoldDB" id="A0A3M0CCH0"/>
<dbReference type="InterPro" id="IPR012967">
    <property type="entry name" value="COMT_dimerisation"/>
</dbReference>
<dbReference type="InterPro" id="IPR036388">
    <property type="entry name" value="WH-like_DNA-bd_sf"/>
</dbReference>
<dbReference type="Pfam" id="PF08100">
    <property type="entry name" value="Dimerisation"/>
    <property type="match status" value="1"/>
</dbReference>
<dbReference type="Gene3D" id="3.40.50.150">
    <property type="entry name" value="Vaccinia Virus protein VP39"/>
    <property type="match status" value="1"/>
</dbReference>
<dbReference type="InterPro" id="IPR016461">
    <property type="entry name" value="COMT-like"/>
</dbReference>
<dbReference type="PANTHER" id="PTHR43712">
    <property type="entry name" value="PUTATIVE (AFU_ORTHOLOGUE AFUA_4G14580)-RELATED"/>
    <property type="match status" value="1"/>
</dbReference>
<gene>
    <name evidence="6" type="ORF">BXY39_2719</name>
</gene>
<keyword evidence="7" id="KW-1185">Reference proteome</keyword>
<proteinExistence type="predicted"/>
<dbReference type="EMBL" id="REFR01000013">
    <property type="protein sequence ID" value="RMB04456.1"/>
    <property type="molecule type" value="Genomic_DNA"/>
</dbReference>
<accession>A0A3M0CCH0</accession>
<dbReference type="InParanoid" id="A0A3M0CCH0"/>
<evidence type="ECO:0000259" key="4">
    <source>
        <dbReference type="Pfam" id="PF00891"/>
    </source>
</evidence>
<keyword evidence="3" id="KW-0949">S-adenosyl-L-methionine</keyword>